<organism evidence="2">
    <name type="scientific">Anguilla anguilla</name>
    <name type="common">European freshwater eel</name>
    <name type="synonym">Muraena anguilla</name>
    <dbReference type="NCBI Taxonomy" id="7936"/>
    <lineage>
        <taxon>Eukaryota</taxon>
        <taxon>Metazoa</taxon>
        <taxon>Chordata</taxon>
        <taxon>Craniata</taxon>
        <taxon>Vertebrata</taxon>
        <taxon>Euteleostomi</taxon>
        <taxon>Actinopterygii</taxon>
        <taxon>Neopterygii</taxon>
        <taxon>Teleostei</taxon>
        <taxon>Anguilliformes</taxon>
        <taxon>Anguillidae</taxon>
        <taxon>Anguilla</taxon>
    </lineage>
</organism>
<sequence length="34" mass="3959">MHRIYLAVKASLSYSNTFLLIFLMKTFRGLPLNV</sequence>
<evidence type="ECO:0000313" key="2">
    <source>
        <dbReference type="EMBL" id="JAH28503.1"/>
    </source>
</evidence>
<name>A0A0E9RJI6_ANGAN</name>
<dbReference type="AlphaFoldDB" id="A0A0E9RJI6"/>
<keyword evidence="1" id="KW-0472">Membrane</keyword>
<reference evidence="2" key="1">
    <citation type="submission" date="2014-11" db="EMBL/GenBank/DDBJ databases">
        <authorList>
            <person name="Amaro Gonzalez C."/>
        </authorList>
    </citation>
    <scope>NUCLEOTIDE SEQUENCE</scope>
</reference>
<proteinExistence type="predicted"/>
<reference evidence="2" key="2">
    <citation type="journal article" date="2015" name="Fish Shellfish Immunol.">
        <title>Early steps in the European eel (Anguilla anguilla)-Vibrio vulnificus interaction in the gills: Role of the RtxA13 toxin.</title>
        <authorList>
            <person name="Callol A."/>
            <person name="Pajuelo D."/>
            <person name="Ebbesson L."/>
            <person name="Teles M."/>
            <person name="MacKenzie S."/>
            <person name="Amaro C."/>
        </authorList>
    </citation>
    <scope>NUCLEOTIDE SEQUENCE</scope>
</reference>
<dbReference type="EMBL" id="GBXM01080074">
    <property type="protein sequence ID" value="JAH28503.1"/>
    <property type="molecule type" value="Transcribed_RNA"/>
</dbReference>
<dbReference type="EMBL" id="GBXM01063161">
    <property type="protein sequence ID" value="JAH45416.1"/>
    <property type="molecule type" value="Transcribed_RNA"/>
</dbReference>
<feature type="transmembrane region" description="Helical" evidence="1">
    <location>
        <begin position="6"/>
        <end position="24"/>
    </location>
</feature>
<evidence type="ECO:0000256" key="1">
    <source>
        <dbReference type="SAM" id="Phobius"/>
    </source>
</evidence>
<keyword evidence="1" id="KW-0812">Transmembrane</keyword>
<accession>A0A0E9RJI6</accession>
<keyword evidence="1" id="KW-1133">Transmembrane helix</keyword>
<protein>
    <submittedName>
        <fullName evidence="2">Uncharacterized protein</fullName>
    </submittedName>
</protein>